<gene>
    <name evidence="2" type="ORF">FV139_11765</name>
</gene>
<dbReference type="PANTHER" id="PTHR34597:SF3">
    <property type="entry name" value="OUTER MEMBRANE TRANSPORTER CDIB"/>
    <property type="match status" value="1"/>
</dbReference>
<dbReference type="InterPro" id="IPR051544">
    <property type="entry name" value="TPS_OM_transporter"/>
</dbReference>
<name>A0A5C9A4X6_9GAMM</name>
<dbReference type="EMBL" id="VRZA01000003">
    <property type="protein sequence ID" value="TXS94261.1"/>
    <property type="molecule type" value="Genomic_DNA"/>
</dbReference>
<dbReference type="GO" id="GO:0008320">
    <property type="term" value="F:protein transmembrane transporter activity"/>
    <property type="evidence" value="ECO:0007669"/>
    <property type="project" value="TreeGrafter"/>
</dbReference>
<proteinExistence type="predicted"/>
<protein>
    <submittedName>
        <fullName evidence="2">BamA/TamA family outer membrane protein</fullName>
    </submittedName>
</protein>
<dbReference type="AlphaFoldDB" id="A0A5C9A4X6"/>
<dbReference type="PANTHER" id="PTHR34597">
    <property type="entry name" value="SLR1661 PROTEIN"/>
    <property type="match status" value="1"/>
</dbReference>
<dbReference type="InterPro" id="IPR005565">
    <property type="entry name" value="Hemolysn_activator_HlyB_C"/>
</dbReference>
<dbReference type="Proteomes" id="UP000321039">
    <property type="component" value="Unassembled WGS sequence"/>
</dbReference>
<accession>A0A5C9A4X6</accession>
<dbReference type="Gene3D" id="3.10.20.310">
    <property type="entry name" value="membrane protein fhac"/>
    <property type="match status" value="1"/>
</dbReference>
<sequence length="587" mass="67961">MTSVQAVMRGAWGLSSSLRQWCRSLAWLPLLLLIPVAPLLGAQPDPDEACLTAPLQEDTDAFRFKPSPGHDALQVQIPPGVKIRSIRYRRYSVFDLQDPKEDGLVYRWANDFHSETREWVLRDQLLLAEGDVYEPRRAEESERILRNLKFIYDARVRPWRWCGDFVDVEVITRDIWTFTPALSLSRSGGENAYSVGFRDANFLGTGKQVLVAYDSDEERAGYTFVYADPAVMGSRWQVRARYTDNDDGYDHGLRIEKPFFSIYEPWSVGTSLDQQKLEQKIWYRGDEVSEFDHEQEQYNLYGGVASQLEVDKRVNRWLFGYFLENNAFEFSDSDIPPAELPEDRDYSYPWIGYQSVEDEFAQLHNFNYLGRTEDIFVGERYEWALGYSTEGLGATRDQIAFRGSYRNTLLAEDRQLWVVSSWLNGYWTLDDAELENFWWQAESRYQLKQSQRWALYSGLRVDYTDGLTDDNQLTLGGHNGLRGYDLHYQVGDRSVVWNLEQRYYSDWHPFRLIRVGFAAFVDVGRAWFANQDNGSNGGVLANAGLGLRLNSSRAEKSSVVHVDVAFPFMRDDDVDGMQVLLTVKERF</sequence>
<dbReference type="Pfam" id="PF03865">
    <property type="entry name" value="ShlB"/>
    <property type="match status" value="1"/>
</dbReference>
<feature type="domain" description="Haemolysin activator HlyB C-terminal" evidence="1">
    <location>
        <begin position="435"/>
        <end position="549"/>
    </location>
</feature>
<dbReference type="GO" id="GO:0098046">
    <property type="term" value="C:type V protein secretion system complex"/>
    <property type="evidence" value="ECO:0007669"/>
    <property type="project" value="TreeGrafter"/>
</dbReference>
<evidence type="ECO:0000259" key="1">
    <source>
        <dbReference type="Pfam" id="PF03865"/>
    </source>
</evidence>
<reference evidence="2 3" key="1">
    <citation type="submission" date="2019-08" db="EMBL/GenBank/DDBJ databases">
        <title>Parahaliea maris sp. nov., isolated from the surface seawater.</title>
        <authorList>
            <person name="Liu Y."/>
        </authorList>
    </citation>
    <scope>NUCLEOTIDE SEQUENCE [LARGE SCALE GENOMIC DNA]</scope>
    <source>
        <strain evidence="2 3">HSLHS9</strain>
    </source>
</reference>
<organism evidence="2 3">
    <name type="scientific">Parahaliea maris</name>
    <dbReference type="NCBI Taxonomy" id="2716870"/>
    <lineage>
        <taxon>Bacteria</taxon>
        <taxon>Pseudomonadati</taxon>
        <taxon>Pseudomonadota</taxon>
        <taxon>Gammaproteobacteria</taxon>
        <taxon>Cellvibrionales</taxon>
        <taxon>Halieaceae</taxon>
        <taxon>Parahaliea</taxon>
    </lineage>
</organism>
<evidence type="ECO:0000313" key="2">
    <source>
        <dbReference type="EMBL" id="TXS94261.1"/>
    </source>
</evidence>
<dbReference type="GO" id="GO:0046819">
    <property type="term" value="P:protein secretion by the type V secretion system"/>
    <property type="evidence" value="ECO:0007669"/>
    <property type="project" value="TreeGrafter"/>
</dbReference>
<keyword evidence="3" id="KW-1185">Reference proteome</keyword>
<evidence type="ECO:0000313" key="3">
    <source>
        <dbReference type="Proteomes" id="UP000321039"/>
    </source>
</evidence>
<comment type="caution">
    <text evidence="2">The sequence shown here is derived from an EMBL/GenBank/DDBJ whole genome shotgun (WGS) entry which is preliminary data.</text>
</comment>
<dbReference type="Gene3D" id="2.40.160.50">
    <property type="entry name" value="membrane protein fhac: a member of the omp85/tpsb transporter family"/>
    <property type="match status" value="1"/>
</dbReference>